<keyword evidence="1" id="KW-0689">Ribosomal protein</keyword>
<keyword evidence="2" id="KW-0687">Ribonucleoprotein</keyword>
<evidence type="ECO:0000256" key="1">
    <source>
        <dbReference type="ARBA" id="ARBA00022980"/>
    </source>
</evidence>
<dbReference type="InterPro" id="IPR000754">
    <property type="entry name" value="Ribosomal_uS9"/>
</dbReference>
<comment type="caution">
    <text evidence="5">The sequence shown here is derived from an EMBL/GenBank/DDBJ whole genome shotgun (WGS) entry which is preliminary data.</text>
</comment>
<protein>
    <recommendedName>
        <fullName evidence="3">Small ribosomal subunit protein uS9</fullName>
    </recommendedName>
    <alternativeName>
        <fullName evidence="4">30S ribosomal protein S9</fullName>
    </alternativeName>
</protein>
<dbReference type="Gene3D" id="3.30.230.10">
    <property type="match status" value="1"/>
</dbReference>
<keyword evidence="6" id="KW-1185">Reference proteome</keyword>
<organism evidence="5 6">
    <name type="scientific">Candidatus Hodgkinia cicadicola</name>
    <dbReference type="NCBI Taxonomy" id="573658"/>
    <lineage>
        <taxon>Bacteria</taxon>
        <taxon>Pseudomonadati</taxon>
        <taxon>Pseudomonadota</taxon>
        <taxon>Alphaproteobacteria</taxon>
        <taxon>Hyphomicrobiales</taxon>
        <taxon>Candidatus Hodgkinia</taxon>
    </lineage>
</organism>
<sequence>MFNLISYKSFQIHPLVKGDSPTSQAYAIRLAMVKCLLCLDDDIRLILKTNSYTSTDCRMVDRKEAGCCKAGNHTDLPNMERRDDKGYPNHLNDNHRANPWLLSEPGSDLNNIEAAIVVRISLGFNINNAASSWINSRFNVYYPVYLLTKSFQSTTVPPIIERTLYIKEMKELDINVSFCFKGLNKINLTLYTGNISSKWLLGWPATSVANGTSSFMLATGCQPMVLSMEGVG</sequence>
<dbReference type="InterPro" id="IPR014721">
    <property type="entry name" value="Ribsml_uS5_D2-typ_fold_subgr"/>
</dbReference>
<evidence type="ECO:0000313" key="6">
    <source>
        <dbReference type="Proteomes" id="UP000229529"/>
    </source>
</evidence>
<dbReference type="EMBL" id="NXGS01000064">
    <property type="protein sequence ID" value="PIM96389.1"/>
    <property type="molecule type" value="Genomic_DNA"/>
</dbReference>
<name>A0ABX4MHM8_9HYPH</name>
<evidence type="ECO:0000256" key="2">
    <source>
        <dbReference type="ARBA" id="ARBA00023274"/>
    </source>
</evidence>
<dbReference type="Proteomes" id="UP000229529">
    <property type="component" value="Unassembled WGS sequence"/>
</dbReference>
<gene>
    <name evidence="5" type="primary">rpsI</name>
    <name evidence="5" type="ORF">alecur_95</name>
</gene>
<evidence type="ECO:0000256" key="4">
    <source>
        <dbReference type="ARBA" id="ARBA00035523"/>
    </source>
</evidence>
<accession>A0ABX4MHM8</accession>
<reference evidence="5" key="1">
    <citation type="submission" date="2017-09" db="EMBL/GenBank/DDBJ databases">
        <authorList>
            <person name="Campbell M.A."/>
            <person name="Lukasik P."/>
            <person name="Simon C."/>
            <person name="McCutcheon J.P."/>
        </authorList>
    </citation>
    <scope>NUCLEOTIDE SEQUENCE [LARGE SCALE GENOMIC DNA]</scope>
    <source>
        <strain evidence="5">ALECUR</strain>
    </source>
</reference>
<evidence type="ECO:0000313" key="5">
    <source>
        <dbReference type="EMBL" id="PIM96389.1"/>
    </source>
</evidence>
<proteinExistence type="predicted"/>
<evidence type="ECO:0000256" key="3">
    <source>
        <dbReference type="ARBA" id="ARBA00035259"/>
    </source>
</evidence>
<dbReference type="Pfam" id="PF00380">
    <property type="entry name" value="Ribosomal_S9"/>
    <property type="match status" value="1"/>
</dbReference>
<dbReference type="SUPFAM" id="SSF54211">
    <property type="entry name" value="Ribosomal protein S5 domain 2-like"/>
    <property type="match status" value="1"/>
</dbReference>
<dbReference type="InterPro" id="IPR020568">
    <property type="entry name" value="Ribosomal_Su5_D2-typ_SF"/>
</dbReference>